<feature type="transmembrane region" description="Helical" evidence="1">
    <location>
        <begin position="103"/>
        <end position="122"/>
    </location>
</feature>
<evidence type="ECO:0000259" key="2">
    <source>
        <dbReference type="Pfam" id="PF01757"/>
    </source>
</evidence>
<dbReference type="GO" id="GO:0016747">
    <property type="term" value="F:acyltransferase activity, transferring groups other than amino-acyl groups"/>
    <property type="evidence" value="ECO:0007669"/>
    <property type="project" value="InterPro"/>
</dbReference>
<keyword evidence="4" id="KW-1185">Reference proteome</keyword>
<dbReference type="PANTHER" id="PTHR36927:SF4">
    <property type="entry name" value="BLR5718 PROTEIN"/>
    <property type="match status" value="1"/>
</dbReference>
<dbReference type="PANTHER" id="PTHR36927">
    <property type="entry name" value="BLR4337 PROTEIN"/>
    <property type="match status" value="1"/>
</dbReference>
<evidence type="ECO:0000313" key="4">
    <source>
        <dbReference type="Proteomes" id="UP000294894"/>
    </source>
</evidence>
<dbReference type="EMBL" id="CP038267">
    <property type="protein sequence ID" value="QBR93210.1"/>
    <property type="molecule type" value="Genomic_DNA"/>
</dbReference>
<organism evidence="3 4">
    <name type="scientific">Nocardioides euryhalodurans</name>
    <dbReference type="NCBI Taxonomy" id="2518370"/>
    <lineage>
        <taxon>Bacteria</taxon>
        <taxon>Bacillati</taxon>
        <taxon>Actinomycetota</taxon>
        <taxon>Actinomycetes</taxon>
        <taxon>Propionibacteriales</taxon>
        <taxon>Nocardioidaceae</taxon>
        <taxon>Nocardioides</taxon>
    </lineage>
</organism>
<gene>
    <name evidence="3" type="ORF">EXE57_13755</name>
</gene>
<feature type="transmembrane region" description="Helical" evidence="1">
    <location>
        <begin position="174"/>
        <end position="195"/>
    </location>
</feature>
<feature type="transmembrane region" description="Helical" evidence="1">
    <location>
        <begin position="342"/>
        <end position="362"/>
    </location>
</feature>
<dbReference type="InterPro" id="IPR050623">
    <property type="entry name" value="Glucan_succinyl_AcylTrfase"/>
</dbReference>
<feature type="transmembrane region" description="Helical" evidence="1">
    <location>
        <begin position="207"/>
        <end position="228"/>
    </location>
</feature>
<keyword evidence="1" id="KW-0812">Transmembrane</keyword>
<feature type="transmembrane region" description="Helical" evidence="1">
    <location>
        <begin position="58"/>
        <end position="82"/>
    </location>
</feature>
<proteinExistence type="predicted"/>
<keyword evidence="1" id="KW-0472">Membrane</keyword>
<keyword evidence="1" id="KW-1133">Transmembrane helix</keyword>
<keyword evidence="3" id="KW-0012">Acyltransferase</keyword>
<feature type="transmembrane region" description="Helical" evidence="1">
    <location>
        <begin position="142"/>
        <end position="162"/>
    </location>
</feature>
<evidence type="ECO:0000313" key="3">
    <source>
        <dbReference type="EMBL" id="QBR93210.1"/>
    </source>
</evidence>
<evidence type="ECO:0000256" key="1">
    <source>
        <dbReference type="SAM" id="Phobius"/>
    </source>
</evidence>
<feature type="transmembrane region" description="Helical" evidence="1">
    <location>
        <begin position="240"/>
        <end position="260"/>
    </location>
</feature>
<dbReference type="Pfam" id="PF01757">
    <property type="entry name" value="Acyl_transf_3"/>
    <property type="match status" value="1"/>
</dbReference>
<dbReference type="RefSeq" id="WP_135078406.1">
    <property type="nucleotide sequence ID" value="NZ_CP038267.1"/>
</dbReference>
<feature type="transmembrane region" description="Helical" evidence="1">
    <location>
        <begin position="20"/>
        <end position="38"/>
    </location>
</feature>
<keyword evidence="3" id="KW-0808">Transferase</keyword>
<accession>A0A4P7GMG2</accession>
<dbReference type="Proteomes" id="UP000294894">
    <property type="component" value="Chromosome"/>
</dbReference>
<dbReference type="OrthoDB" id="7375713at2"/>
<reference evidence="3 4" key="1">
    <citation type="submission" date="2019-03" db="EMBL/GenBank/DDBJ databases">
        <title>Three New Species of Nocardioides, Nocardioides euryhalodurans sp. nov., Nocardioides seonyuensis sp. nov. and Nocardioides eburneoflavus sp. nov., Iolated from Soil.</title>
        <authorList>
            <person name="Roh S.G."/>
            <person name="Lee C."/>
            <person name="Kim M.-K."/>
            <person name="Kim S.B."/>
        </authorList>
    </citation>
    <scope>NUCLEOTIDE SEQUENCE [LARGE SCALE GENOMIC DNA]</scope>
    <source>
        <strain evidence="3 4">MMS17-SY117</strain>
    </source>
</reference>
<protein>
    <submittedName>
        <fullName evidence="3">Acyltransferase</fullName>
    </submittedName>
</protein>
<dbReference type="InterPro" id="IPR002656">
    <property type="entry name" value="Acyl_transf_3_dom"/>
</dbReference>
<sequence length="372" mass="40149">MTSNEKAVRVDQREQWVDTLRVVLISGVIVVHTATAYVTDFAGYYYDDERVTSSGLSIALALPALMGGVFGLGPLFVVAGWFSVRSMVRRGAAGFVGSRLLRLGVPLVFFLLVVNPLADYLGNLWDERLGFLDYLAVTEFSIMWFVVALLACSLGYAALRSIRPLTGPRPRPGGRSLVVAAAVISVGSLAVWQLTTLLDTHLLNARVSAWTQGAVLFTLGVMAAEAEWDGRLSRHVEQRLGQVAALGLVLTLVLVSYAGARDQLDLALGGLTWASISFAVLYGVVSIAFTLWCLAWLRRRWPTHGPLMTKAGRGSYATYLLHPVVLVSVMLAFRALPLGAEVKFVVVSIVAVPVCFAVGYAVTRLPGVGRVV</sequence>
<feature type="transmembrane region" description="Helical" evidence="1">
    <location>
        <begin position="272"/>
        <end position="295"/>
    </location>
</feature>
<feature type="domain" description="Acyltransferase 3" evidence="2">
    <location>
        <begin position="15"/>
        <end position="358"/>
    </location>
</feature>
<dbReference type="KEGG" id="noy:EXE57_13755"/>
<name>A0A4P7GMG2_9ACTN</name>
<dbReference type="AlphaFoldDB" id="A0A4P7GMG2"/>
<feature type="transmembrane region" description="Helical" evidence="1">
    <location>
        <begin position="316"/>
        <end position="336"/>
    </location>
</feature>